<organism evidence="1 2">
    <name type="scientific">Suillus plorans</name>
    <dbReference type="NCBI Taxonomy" id="116603"/>
    <lineage>
        <taxon>Eukaryota</taxon>
        <taxon>Fungi</taxon>
        <taxon>Dikarya</taxon>
        <taxon>Basidiomycota</taxon>
        <taxon>Agaricomycotina</taxon>
        <taxon>Agaricomycetes</taxon>
        <taxon>Agaricomycetidae</taxon>
        <taxon>Boletales</taxon>
        <taxon>Suillineae</taxon>
        <taxon>Suillaceae</taxon>
        <taxon>Suillus</taxon>
    </lineage>
</organism>
<comment type="caution">
    <text evidence="1">The sequence shown here is derived from an EMBL/GenBank/DDBJ whole genome shotgun (WGS) entry which is preliminary data.</text>
</comment>
<accession>A0A9P7AIE5</accession>
<evidence type="ECO:0000313" key="1">
    <source>
        <dbReference type="EMBL" id="KAG1790134.1"/>
    </source>
</evidence>
<evidence type="ECO:0000313" key="2">
    <source>
        <dbReference type="Proteomes" id="UP000719766"/>
    </source>
</evidence>
<dbReference type="RefSeq" id="XP_041157119.1">
    <property type="nucleotide sequence ID" value="XM_041303638.1"/>
</dbReference>
<dbReference type="Proteomes" id="UP000719766">
    <property type="component" value="Unassembled WGS sequence"/>
</dbReference>
<gene>
    <name evidence="1" type="ORF">HD556DRAFT_1394267</name>
</gene>
<reference evidence="1" key="1">
    <citation type="journal article" date="2020" name="New Phytol.">
        <title>Comparative genomics reveals dynamic genome evolution in host specialist ectomycorrhizal fungi.</title>
        <authorList>
            <person name="Lofgren L.A."/>
            <person name="Nguyen N.H."/>
            <person name="Vilgalys R."/>
            <person name="Ruytinx J."/>
            <person name="Liao H.L."/>
            <person name="Branco S."/>
            <person name="Kuo A."/>
            <person name="LaButti K."/>
            <person name="Lipzen A."/>
            <person name="Andreopoulos W."/>
            <person name="Pangilinan J."/>
            <person name="Riley R."/>
            <person name="Hundley H."/>
            <person name="Na H."/>
            <person name="Barry K."/>
            <person name="Grigoriev I.V."/>
            <person name="Stajich J.E."/>
            <person name="Kennedy P.G."/>
        </authorList>
    </citation>
    <scope>NUCLEOTIDE SEQUENCE</scope>
    <source>
        <strain evidence="1">S12</strain>
    </source>
</reference>
<keyword evidence="2" id="KW-1185">Reference proteome</keyword>
<dbReference type="AlphaFoldDB" id="A0A9P7AIE5"/>
<dbReference type="GeneID" id="64597402"/>
<proteinExistence type="predicted"/>
<name>A0A9P7AIE5_9AGAM</name>
<sequence length="53" mass="5834">MLYGCLGIGQAISICLLDAGMDFIFYYASQSLHHKSVRSVFHASFDTTVSDCI</sequence>
<protein>
    <submittedName>
        <fullName evidence="1">Uncharacterized protein</fullName>
    </submittedName>
</protein>
<dbReference type="EMBL" id="JABBWE010000053">
    <property type="protein sequence ID" value="KAG1790134.1"/>
    <property type="molecule type" value="Genomic_DNA"/>
</dbReference>